<name>A0A9P1BS35_9DINO</name>
<dbReference type="OrthoDB" id="436663at2759"/>
<dbReference type="AlphaFoldDB" id="A0A9P1BS35"/>
<evidence type="ECO:0000313" key="2">
    <source>
        <dbReference type="EMBL" id="CAL1130351.1"/>
    </source>
</evidence>
<proteinExistence type="predicted"/>
<organism evidence="1">
    <name type="scientific">Cladocopium goreaui</name>
    <dbReference type="NCBI Taxonomy" id="2562237"/>
    <lineage>
        <taxon>Eukaryota</taxon>
        <taxon>Sar</taxon>
        <taxon>Alveolata</taxon>
        <taxon>Dinophyceae</taxon>
        <taxon>Suessiales</taxon>
        <taxon>Symbiodiniaceae</taxon>
        <taxon>Cladocopium</taxon>
    </lineage>
</organism>
<feature type="non-terminal residue" evidence="1">
    <location>
        <position position="1"/>
    </location>
</feature>
<dbReference type="EMBL" id="CAMXCT010000310">
    <property type="protein sequence ID" value="CAI3976976.1"/>
    <property type="molecule type" value="Genomic_DNA"/>
</dbReference>
<dbReference type="EMBL" id="CAMXCT030000310">
    <property type="protein sequence ID" value="CAL4764288.1"/>
    <property type="molecule type" value="Genomic_DNA"/>
</dbReference>
<dbReference type="Proteomes" id="UP001152797">
    <property type="component" value="Unassembled WGS sequence"/>
</dbReference>
<gene>
    <name evidence="1" type="ORF">C1SCF055_LOCUS5156</name>
</gene>
<protein>
    <submittedName>
        <fullName evidence="1">Uncharacterized protein</fullName>
    </submittedName>
</protein>
<evidence type="ECO:0000313" key="3">
    <source>
        <dbReference type="Proteomes" id="UP001152797"/>
    </source>
</evidence>
<reference evidence="2" key="2">
    <citation type="submission" date="2024-04" db="EMBL/GenBank/DDBJ databases">
        <authorList>
            <person name="Chen Y."/>
            <person name="Shah S."/>
            <person name="Dougan E. K."/>
            <person name="Thang M."/>
            <person name="Chan C."/>
        </authorList>
    </citation>
    <scope>NUCLEOTIDE SEQUENCE [LARGE SCALE GENOMIC DNA]</scope>
</reference>
<keyword evidence="3" id="KW-1185">Reference proteome</keyword>
<reference evidence="1" key="1">
    <citation type="submission" date="2022-10" db="EMBL/GenBank/DDBJ databases">
        <authorList>
            <person name="Chen Y."/>
            <person name="Dougan E. K."/>
            <person name="Chan C."/>
            <person name="Rhodes N."/>
            <person name="Thang M."/>
        </authorList>
    </citation>
    <scope>NUCLEOTIDE SEQUENCE</scope>
</reference>
<dbReference type="EMBL" id="CAMXCT020000310">
    <property type="protein sequence ID" value="CAL1130351.1"/>
    <property type="molecule type" value="Genomic_DNA"/>
</dbReference>
<feature type="non-terminal residue" evidence="1">
    <location>
        <position position="383"/>
    </location>
</feature>
<sequence length="383" mass="42671">AEPSGRATRQSSLSRSHRFAVERRSETRGIAMTDMTMRGTLSLNSNDSLDSAVSTTSSQLSTSKEPRQLLLLLSSRRVENALRSVRDSLRVKAKDSLNLARLLKILAEVHALWKLREAWGSKPDESWGVFLQHLSEILAPRLTCRSVALIQVEDWRAVKEWCVGFPPETLGEVIEATLRFHQSPTPIQVVRLSSVLDRMHRCRMKIMTRQFSRSQESVSQCSDNSNTLKNATGAPKIPGSFLLVRMNADMAKLSKIQAGVYVLTFSQESGTQLLSLVPPMVVSLATVSQQESLYKLYPQAWAQFGSLEIMPSLCSENTAESGNHRKPKTRPDRRVSRLVSLDLQVKAGNWQNQGLPRNTLADLRQLTTVGSVQSTSIAMSQLD</sequence>
<accession>A0A9P1BS35</accession>
<comment type="caution">
    <text evidence="1">The sequence shown here is derived from an EMBL/GenBank/DDBJ whole genome shotgun (WGS) entry which is preliminary data.</text>
</comment>
<evidence type="ECO:0000313" key="1">
    <source>
        <dbReference type="EMBL" id="CAI3976976.1"/>
    </source>
</evidence>